<dbReference type="EMBL" id="VICE01000152">
    <property type="protein sequence ID" value="TQD39177.1"/>
    <property type="molecule type" value="Genomic_DNA"/>
</dbReference>
<keyword evidence="3" id="KW-1185">Reference proteome</keyword>
<dbReference type="Proteomes" id="UP000318212">
    <property type="component" value="Unassembled WGS sequence"/>
</dbReference>
<dbReference type="AlphaFoldDB" id="A0A507ZQF5"/>
<reference evidence="2 3" key="1">
    <citation type="submission" date="2019-06" db="EMBL/GenBank/DDBJ databases">
        <title>Lysobacter alkalisoli sp. nov. isolated from saline soil.</title>
        <authorList>
            <person name="Sun J.-Q."/>
            <person name="Xu L."/>
        </authorList>
    </citation>
    <scope>NUCLEOTIDE SEQUENCE [LARGE SCALE GENOMIC DNA]</scope>
    <source>
        <strain evidence="2 3">JCM 31130</strain>
    </source>
</reference>
<dbReference type="OrthoDB" id="277501at2"/>
<gene>
    <name evidence="2" type="ORF">FKV25_15705</name>
</gene>
<sequence>MSEHSVSIEVPDPHYTLFNGSRDGMPEVVVVNDALLAFEHTDIFAWHLEVTLHAVDLADEGMPAPDESKLLFEIGDKIEQAIVGYNALFLARGTWNGLRQLAYRVYDPDVANEALQELLKGEHPRFWEFRMDHDPSWEQAGFYFQLFPLASGNDG</sequence>
<feature type="domain" description="DUF695" evidence="1">
    <location>
        <begin position="18"/>
        <end position="145"/>
    </location>
</feature>
<accession>A0A507ZQF5</accession>
<protein>
    <submittedName>
        <fullName evidence="2">DUF695 domain-containing protein</fullName>
    </submittedName>
</protein>
<organism evidence="2 3">
    <name type="scientific">Marilutibacter aestuarii</name>
    <dbReference type="NCBI Taxonomy" id="1706195"/>
    <lineage>
        <taxon>Bacteria</taxon>
        <taxon>Pseudomonadati</taxon>
        <taxon>Pseudomonadota</taxon>
        <taxon>Gammaproteobacteria</taxon>
        <taxon>Lysobacterales</taxon>
        <taxon>Lysobacteraceae</taxon>
        <taxon>Marilutibacter</taxon>
    </lineage>
</organism>
<evidence type="ECO:0000259" key="1">
    <source>
        <dbReference type="Pfam" id="PF05117"/>
    </source>
</evidence>
<name>A0A507ZQF5_9GAMM</name>
<comment type="caution">
    <text evidence="2">The sequence shown here is derived from an EMBL/GenBank/DDBJ whole genome shotgun (WGS) entry which is preliminary data.</text>
</comment>
<evidence type="ECO:0000313" key="2">
    <source>
        <dbReference type="EMBL" id="TQD39177.1"/>
    </source>
</evidence>
<evidence type="ECO:0000313" key="3">
    <source>
        <dbReference type="Proteomes" id="UP000318212"/>
    </source>
</evidence>
<dbReference type="RefSeq" id="WP_141519730.1">
    <property type="nucleotide sequence ID" value="NZ_VICE01000152.1"/>
</dbReference>
<dbReference type="Pfam" id="PF05117">
    <property type="entry name" value="DUF695"/>
    <property type="match status" value="1"/>
</dbReference>
<dbReference type="InterPro" id="IPR016097">
    <property type="entry name" value="DUF695"/>
</dbReference>
<proteinExistence type="predicted"/>